<dbReference type="EMBL" id="CABVPL010000005">
    <property type="protein sequence ID" value="VWB25892.1"/>
    <property type="molecule type" value="Genomic_DNA"/>
</dbReference>
<dbReference type="EMBL" id="VZOJ01000099">
    <property type="protein sequence ID" value="KAB0634208.1"/>
    <property type="molecule type" value="Genomic_DNA"/>
</dbReference>
<organism evidence="1 3">
    <name type="scientific">Burkholderia latens</name>
    <dbReference type="NCBI Taxonomy" id="488446"/>
    <lineage>
        <taxon>Bacteria</taxon>
        <taxon>Pseudomonadati</taxon>
        <taxon>Pseudomonadota</taxon>
        <taxon>Betaproteobacteria</taxon>
        <taxon>Burkholderiales</taxon>
        <taxon>Burkholderiaceae</taxon>
        <taxon>Burkholderia</taxon>
        <taxon>Burkholderia cepacia complex</taxon>
    </lineage>
</organism>
<dbReference type="Proteomes" id="UP000430232">
    <property type="component" value="Unassembled WGS sequence"/>
</dbReference>
<accession>A0A6H9SMG0</accession>
<dbReference type="OrthoDB" id="6843348at2"/>
<gene>
    <name evidence="2" type="ORF">BLA24064_01061</name>
    <name evidence="1" type="ORF">F7R21_26525</name>
</gene>
<reference evidence="1 3" key="1">
    <citation type="submission" date="2019-09" db="EMBL/GenBank/DDBJ databases">
        <title>Draft genome sequences of 48 bacterial type strains from the CCUG.</title>
        <authorList>
            <person name="Tunovic T."/>
            <person name="Pineiro-Iglesias B."/>
            <person name="Unosson C."/>
            <person name="Inganas E."/>
            <person name="Ohlen M."/>
            <person name="Cardew S."/>
            <person name="Jensie-Markopoulos S."/>
            <person name="Salva-Serra F."/>
            <person name="Jaen-Luchoro D."/>
            <person name="Karlsson R."/>
            <person name="Svensson-Stadler L."/>
            <person name="Chun J."/>
            <person name="Moore E."/>
        </authorList>
    </citation>
    <scope>NUCLEOTIDE SEQUENCE [LARGE SCALE GENOMIC DNA]</scope>
    <source>
        <strain evidence="1 3">CCUG 54555</strain>
    </source>
</reference>
<evidence type="ECO:0000313" key="4">
    <source>
        <dbReference type="Proteomes" id="UP000494222"/>
    </source>
</evidence>
<keyword evidence="3" id="KW-1185">Reference proteome</keyword>
<dbReference type="Proteomes" id="UP000494222">
    <property type="component" value="Unassembled WGS sequence"/>
</dbReference>
<dbReference type="AlphaFoldDB" id="A0A6H9SMG0"/>
<dbReference type="RefSeq" id="WP_151067200.1">
    <property type="nucleotide sequence ID" value="NZ_CABVPL010000005.1"/>
</dbReference>
<proteinExistence type="predicted"/>
<evidence type="ECO:0000313" key="1">
    <source>
        <dbReference type="EMBL" id="KAB0634208.1"/>
    </source>
</evidence>
<sequence length="312" mass="33452">MTMDDILLMAYADGELAPHQREEVDRAIGVSADVARRVALFEASVLPYRRAFEQQTLPPVPPGLVRAVAEIAQAYAAPPERSARGDARHMVPPMSAADTGGPPPVRARARARQMAPCLAAAFVAGAFSCGAILHLASGVEPRGAASQAAAPIAQTTTSPWIMAAVNYQQLYTRDTVAFDPANPAAAAHTIDNIRRDDGLRIHIPDLRAVGLTFKRIQRLNFNHKPLVQIVYLPDKGLPVALCVMKDERPDTVPTRQQVGSMDVVTWRRARITYALIATPGDTDLSAIGKRITDSGTEEVLGLLSRDGAAVAS</sequence>
<dbReference type="GeneID" id="99788326"/>
<evidence type="ECO:0000313" key="3">
    <source>
        <dbReference type="Proteomes" id="UP000430232"/>
    </source>
</evidence>
<name>A0A6H9SMG0_9BURK</name>
<protein>
    <submittedName>
        <fullName evidence="1">Anti-sigma factor</fullName>
    </submittedName>
</protein>
<evidence type="ECO:0000313" key="2">
    <source>
        <dbReference type="EMBL" id="VWB25892.1"/>
    </source>
</evidence>
<reference evidence="2 4" key="2">
    <citation type="submission" date="2019-09" db="EMBL/GenBank/DDBJ databases">
        <authorList>
            <person name="Depoorter E."/>
        </authorList>
    </citation>
    <scope>NUCLEOTIDE SEQUENCE [LARGE SCALE GENOMIC DNA]</scope>
    <source>
        <strain evidence="2">LMG 24064</strain>
    </source>
</reference>